<name>A0A3N6P4W8_9EURY</name>
<evidence type="ECO:0000313" key="4">
    <source>
        <dbReference type="Proteomes" id="UP000273828"/>
    </source>
</evidence>
<dbReference type="Proteomes" id="UP000273828">
    <property type="component" value="Unassembled WGS sequence"/>
</dbReference>
<evidence type="ECO:0000259" key="2">
    <source>
        <dbReference type="Pfam" id="PF01402"/>
    </source>
</evidence>
<comment type="caution">
    <text evidence="3">The sequence shown here is derived from an EMBL/GenBank/DDBJ whole genome shotgun (WGS) entry which is preliminary data.</text>
</comment>
<accession>A0A3N6P4W8</accession>
<dbReference type="GO" id="GO:0006355">
    <property type="term" value="P:regulation of DNA-templated transcription"/>
    <property type="evidence" value="ECO:0007669"/>
    <property type="project" value="InterPro"/>
</dbReference>
<dbReference type="CDD" id="cd22231">
    <property type="entry name" value="RHH_NikR_HicB-like"/>
    <property type="match status" value="1"/>
</dbReference>
<dbReference type="EMBL" id="REFY01000001">
    <property type="protein sequence ID" value="RQG93059.1"/>
    <property type="molecule type" value="Genomic_DNA"/>
</dbReference>
<dbReference type="InterPro" id="IPR010985">
    <property type="entry name" value="Ribbon_hlx_hlx"/>
</dbReference>
<dbReference type="Gene3D" id="1.10.1220.10">
    <property type="entry name" value="Met repressor-like"/>
    <property type="match status" value="1"/>
</dbReference>
<dbReference type="RefSeq" id="WP_124176946.1">
    <property type="nucleotide sequence ID" value="NZ_REFY01000001.1"/>
</dbReference>
<keyword evidence="4" id="KW-1185">Reference proteome</keyword>
<dbReference type="Pfam" id="PF01402">
    <property type="entry name" value="RHH_1"/>
    <property type="match status" value="1"/>
</dbReference>
<dbReference type="InterPro" id="IPR013321">
    <property type="entry name" value="Arc_rbn_hlx_hlx"/>
</dbReference>
<organism evidence="3 4">
    <name type="scientific">Natrarchaeobius halalkaliphilus</name>
    <dbReference type="NCBI Taxonomy" id="1679091"/>
    <lineage>
        <taxon>Archaea</taxon>
        <taxon>Methanobacteriati</taxon>
        <taxon>Methanobacteriota</taxon>
        <taxon>Stenosarchaea group</taxon>
        <taxon>Halobacteria</taxon>
        <taxon>Halobacteriales</taxon>
        <taxon>Natrialbaceae</taxon>
        <taxon>Natrarchaeobius</taxon>
    </lineage>
</organism>
<gene>
    <name evidence="3" type="ORF">EA462_02295</name>
</gene>
<sequence length="96" mass="10779">MSSGDTQNGDDPEKTNINIRLTETFLEDIDATWAEEGYNSRSEFIREALRDAVRHPGLTRKSWKEIAAVEHARRTGESDAFAPEDSDPSEDPSSRP</sequence>
<evidence type="ECO:0000313" key="3">
    <source>
        <dbReference type="EMBL" id="RQG93059.1"/>
    </source>
</evidence>
<evidence type="ECO:0000256" key="1">
    <source>
        <dbReference type="SAM" id="MobiDB-lite"/>
    </source>
</evidence>
<dbReference type="AlphaFoldDB" id="A0A3N6P4W8"/>
<feature type="domain" description="Ribbon-helix-helix protein CopG" evidence="2">
    <location>
        <begin position="16"/>
        <end position="53"/>
    </location>
</feature>
<dbReference type="InterPro" id="IPR002145">
    <property type="entry name" value="CopG"/>
</dbReference>
<proteinExistence type="predicted"/>
<feature type="region of interest" description="Disordered" evidence="1">
    <location>
        <begin position="71"/>
        <end position="96"/>
    </location>
</feature>
<dbReference type="OrthoDB" id="25654at2157"/>
<reference evidence="3 4" key="1">
    <citation type="submission" date="2018-10" db="EMBL/GenBank/DDBJ databases">
        <title>Natrarchaeobius chitinivorans gen. nov., sp. nov., and Natrarchaeobius haloalkaliphilus sp. nov., alkaliphilic, chitin-utilizing haloarchaea from hypersaline alkaline lakes.</title>
        <authorList>
            <person name="Sorokin D.Y."/>
            <person name="Elcheninov A.G."/>
            <person name="Kostrikina N.A."/>
            <person name="Bale N.J."/>
            <person name="Sinninghe Damste J.S."/>
            <person name="Khijniak T.V."/>
            <person name="Kublanov I.V."/>
            <person name="Toshchakov S.V."/>
        </authorList>
    </citation>
    <scope>NUCLEOTIDE SEQUENCE [LARGE SCALE GENOMIC DNA]</scope>
    <source>
        <strain evidence="3 4">AArcht-Sl</strain>
    </source>
</reference>
<protein>
    <submittedName>
        <fullName evidence="3">Ribbon-helix-helix protein, CopG family</fullName>
    </submittedName>
</protein>
<dbReference type="SUPFAM" id="SSF47598">
    <property type="entry name" value="Ribbon-helix-helix"/>
    <property type="match status" value="1"/>
</dbReference>